<dbReference type="OrthoDB" id="292699at2759"/>
<feature type="region of interest" description="Disordered" evidence="2">
    <location>
        <begin position="1"/>
        <end position="31"/>
    </location>
</feature>
<dbReference type="InterPro" id="IPR039340">
    <property type="entry name" value="Tfc4/TFIIIC-102/Sfc4"/>
</dbReference>
<dbReference type="Proteomes" id="UP000683925">
    <property type="component" value="Unassembled WGS sequence"/>
</dbReference>
<dbReference type="PANTHER" id="PTHR23082:SF0">
    <property type="entry name" value="GENERAL TRANSCRIPTION FACTOR 3C POLYPEPTIDE 3"/>
    <property type="match status" value="1"/>
</dbReference>
<gene>
    <name evidence="3" type="ORF">POCTA_138.1.T0970140</name>
</gene>
<dbReference type="EMBL" id="CAJJDP010000096">
    <property type="protein sequence ID" value="CAD8190430.1"/>
    <property type="molecule type" value="Genomic_DNA"/>
</dbReference>
<proteinExistence type="predicted"/>
<protein>
    <recommendedName>
        <fullName evidence="5">Tetratricopeptide repeat protein</fullName>
    </recommendedName>
</protein>
<accession>A0A8S1WP14</accession>
<dbReference type="AlphaFoldDB" id="A0A8S1WP14"/>
<evidence type="ECO:0008006" key="5">
    <source>
        <dbReference type="Google" id="ProtNLM"/>
    </source>
</evidence>
<dbReference type="InterPro" id="IPR019734">
    <property type="entry name" value="TPR_rpt"/>
</dbReference>
<sequence length="696" mass="83022">MSSDSEEESQNSNQDENVIHPRKAFNKKPKDLENKLSEAKLEIIMNNNIEKAKQILDEIISQHARYQRAFITYGHIWKLQGNYEKAIHHFTIATKIKTSPKLWKKIAFLEKKLAQKLEQEQIQSEAIFYHYYQAAKYLGKLLRQRNKAPNIQLMSERVDCLEKCYEYEKGIKQLKVLVEIAISLQQHQLHQESIKRMAKLYVKKNQLEDAKQILKSIPLTDKSTIMICEILEKSKNLEEMRELLDGYFGSKTMTAILKNHSYRLVNFYLQCLQQSFTDYQQIVDFYLNIDKNTQLQEQSCKSLIELIDKLDNIPKQELLQVLYNYRDQFSHQLKQEILTKFNNFNFNSDAQQIIEEPPIPVQPNTKDQILFLYKKLKHTADVNEKYDFLRKILTQEEKSYNKLKYFDGIKREEYEQLFGRKHKKRRLRKFHTISNQLRKKTTSLSVEIGYQNFFTMILNVFESLLESDKSQELFKLTHMVYQLRLKKIANNDNKYYEEFIQKLAQYGLWASLKERKYSYAPIYLKYIDEQDLILYLIQIIDQNIQPKLRGIFNSFTRKISCFQQSVIPYKLDQLLKLRENDQKNPLYNLLICVKYLQEMTGRLATDQAELFKKSLYYFDCYKDCQVDSLEVKYNLARIYLHINIVNKGMEILEDILSLPQDHPVKSKAGFALMQIHKKLGNNEQAFYYLKQYNTFQ</sequence>
<evidence type="ECO:0000313" key="4">
    <source>
        <dbReference type="Proteomes" id="UP000683925"/>
    </source>
</evidence>
<keyword evidence="4" id="KW-1185">Reference proteome</keyword>
<organism evidence="3 4">
    <name type="scientific">Paramecium octaurelia</name>
    <dbReference type="NCBI Taxonomy" id="43137"/>
    <lineage>
        <taxon>Eukaryota</taxon>
        <taxon>Sar</taxon>
        <taxon>Alveolata</taxon>
        <taxon>Ciliophora</taxon>
        <taxon>Intramacronucleata</taxon>
        <taxon>Oligohymenophorea</taxon>
        <taxon>Peniculida</taxon>
        <taxon>Parameciidae</taxon>
        <taxon>Paramecium</taxon>
    </lineage>
</organism>
<evidence type="ECO:0000256" key="2">
    <source>
        <dbReference type="SAM" id="MobiDB-lite"/>
    </source>
</evidence>
<name>A0A8S1WP14_PAROT</name>
<feature type="repeat" description="TPR" evidence="1">
    <location>
        <begin position="67"/>
        <end position="100"/>
    </location>
</feature>
<dbReference type="PANTHER" id="PTHR23082">
    <property type="entry name" value="TRANSCRIPTION INITIATION FACTOR IIIC TFIIIC , POLYPEPTIDE 3-RELATED"/>
    <property type="match status" value="1"/>
</dbReference>
<dbReference type="GO" id="GO:0000127">
    <property type="term" value="C:transcription factor TFIIIC complex"/>
    <property type="evidence" value="ECO:0007669"/>
    <property type="project" value="TreeGrafter"/>
</dbReference>
<evidence type="ECO:0000256" key="1">
    <source>
        <dbReference type="PROSITE-ProRule" id="PRU00339"/>
    </source>
</evidence>
<reference evidence="3" key="1">
    <citation type="submission" date="2021-01" db="EMBL/GenBank/DDBJ databases">
        <authorList>
            <consortium name="Genoscope - CEA"/>
            <person name="William W."/>
        </authorList>
    </citation>
    <scope>NUCLEOTIDE SEQUENCE</scope>
</reference>
<comment type="caution">
    <text evidence="3">The sequence shown here is derived from an EMBL/GenBank/DDBJ whole genome shotgun (WGS) entry which is preliminary data.</text>
</comment>
<dbReference type="GO" id="GO:0006383">
    <property type="term" value="P:transcription by RNA polymerase III"/>
    <property type="evidence" value="ECO:0007669"/>
    <property type="project" value="InterPro"/>
</dbReference>
<dbReference type="PROSITE" id="PS50005">
    <property type="entry name" value="TPR"/>
    <property type="match status" value="1"/>
</dbReference>
<evidence type="ECO:0000313" key="3">
    <source>
        <dbReference type="EMBL" id="CAD8190430.1"/>
    </source>
</evidence>
<keyword evidence="1" id="KW-0802">TPR repeat</keyword>
<dbReference type="OMA" id="STIMICE"/>